<dbReference type="RefSeq" id="XP_070888157.1">
    <property type="nucleotide sequence ID" value="XM_071025590.1"/>
</dbReference>
<comment type="caution">
    <text evidence="1">The sequence shown here is derived from an EMBL/GenBank/DDBJ whole genome shotgun (WGS) entry which is preliminary data.</text>
</comment>
<dbReference type="GeneID" id="98140662"/>
<organism evidence="1 2">
    <name type="scientific">Aspergillus lucknowensis</name>
    <dbReference type="NCBI Taxonomy" id="176173"/>
    <lineage>
        <taxon>Eukaryota</taxon>
        <taxon>Fungi</taxon>
        <taxon>Dikarya</taxon>
        <taxon>Ascomycota</taxon>
        <taxon>Pezizomycotina</taxon>
        <taxon>Eurotiomycetes</taxon>
        <taxon>Eurotiomycetidae</taxon>
        <taxon>Eurotiales</taxon>
        <taxon>Aspergillaceae</taxon>
        <taxon>Aspergillus</taxon>
        <taxon>Aspergillus subgen. Nidulantes</taxon>
    </lineage>
</organism>
<reference evidence="1 2" key="1">
    <citation type="submission" date="2024-07" db="EMBL/GenBank/DDBJ databases">
        <title>Section-level genome sequencing and comparative genomics of Aspergillus sections Usti and Cavernicolus.</title>
        <authorList>
            <consortium name="Lawrence Berkeley National Laboratory"/>
            <person name="Nybo J.L."/>
            <person name="Vesth T.C."/>
            <person name="Theobald S."/>
            <person name="Frisvad J.C."/>
            <person name="Larsen T.O."/>
            <person name="Kjaerboelling I."/>
            <person name="Rothschild-Mancinelli K."/>
            <person name="Lyhne E.K."/>
            <person name="Kogle M.E."/>
            <person name="Barry K."/>
            <person name="Clum A."/>
            <person name="Na H."/>
            <person name="Ledsgaard L."/>
            <person name="Lin J."/>
            <person name="Lipzen A."/>
            <person name="Kuo A."/>
            <person name="Riley R."/>
            <person name="Mondo S."/>
            <person name="Labutti K."/>
            <person name="Haridas S."/>
            <person name="Pangalinan J."/>
            <person name="Salamov A.A."/>
            <person name="Simmons B.A."/>
            <person name="Magnuson J.K."/>
            <person name="Chen J."/>
            <person name="Drula E."/>
            <person name="Henrissat B."/>
            <person name="Wiebenga A."/>
            <person name="Lubbers R.J."/>
            <person name="Gomes A.C."/>
            <person name="Macurrencykelacurrency M.R."/>
            <person name="Stajich J."/>
            <person name="Grigoriev I.V."/>
            <person name="Mortensen U.H."/>
            <person name="De Vries R.P."/>
            <person name="Baker S.E."/>
            <person name="Andersen M.R."/>
        </authorList>
    </citation>
    <scope>NUCLEOTIDE SEQUENCE [LARGE SCALE GENOMIC DNA]</scope>
    <source>
        <strain evidence="1 2">CBS 449.75</strain>
    </source>
</reference>
<dbReference type="EMBL" id="JBFXLQ010000010">
    <property type="protein sequence ID" value="KAL2869178.1"/>
    <property type="molecule type" value="Genomic_DNA"/>
</dbReference>
<gene>
    <name evidence="1" type="ORF">BJX67DRAFT_21074</name>
</gene>
<dbReference type="Proteomes" id="UP001610432">
    <property type="component" value="Unassembled WGS sequence"/>
</dbReference>
<protein>
    <submittedName>
        <fullName evidence="1">Uncharacterized protein</fullName>
    </submittedName>
</protein>
<evidence type="ECO:0000313" key="1">
    <source>
        <dbReference type="EMBL" id="KAL2869178.1"/>
    </source>
</evidence>
<name>A0ABR4LXB3_9EURO</name>
<keyword evidence="2" id="KW-1185">Reference proteome</keyword>
<evidence type="ECO:0000313" key="2">
    <source>
        <dbReference type="Proteomes" id="UP001610432"/>
    </source>
</evidence>
<sequence length="169" mass="19152">MAYTFLNVHSVDVVTDRNHIGQSLSFINLSFLDTVWNPLLSTLKSLGILRFLFVRQQTSFSSSVHMSSGPTGTGLRRHTQQKMWEMARGTIPIISYQFGGVSIPLRYDRRIYYRALQGIHYTSQADNSKTNSKQRQSIRSDKRFYAASDKSALRIVEEGQAVPMPSVTS</sequence>
<proteinExistence type="predicted"/>
<accession>A0ABR4LXB3</accession>